<dbReference type="GO" id="GO:0006364">
    <property type="term" value="P:rRNA processing"/>
    <property type="evidence" value="ECO:0007669"/>
    <property type="project" value="UniProtKB-UniRule"/>
</dbReference>
<keyword evidence="6 7" id="KW-0862">Zinc</keyword>
<dbReference type="EC" id="3.1.-.-" evidence="7"/>
<dbReference type="Pfam" id="PF02130">
    <property type="entry name" value="YbeY"/>
    <property type="match status" value="1"/>
</dbReference>
<comment type="function">
    <text evidence="7">Single strand-specific metallo-endoribonuclease involved in late-stage 70S ribosome quality control and in maturation of the 3' terminus of the 16S rRNA.</text>
</comment>
<sequence length="167" mass="19202">MFIKKINRSKLDLQIAVESELWSDNVYLYTLCEVVFTKAISFLISKRCLGKEDVIEISLVFTDSRRSKELNREYIGIDKPTNVLSFPLSAEYSHLMLGDIILAYEVIKLESNVLEKKFEDHLVHLMVHGFLHLLGYDHVSDDDACLMEGLERSILGNLGIDDPYEMD</sequence>
<dbReference type="SUPFAM" id="SSF55486">
    <property type="entry name" value="Metalloproteases ('zincins'), catalytic domain"/>
    <property type="match status" value="1"/>
</dbReference>
<dbReference type="GO" id="GO:0008270">
    <property type="term" value="F:zinc ion binding"/>
    <property type="evidence" value="ECO:0007669"/>
    <property type="project" value="UniProtKB-UniRule"/>
</dbReference>
<comment type="cofactor">
    <cofactor evidence="7">
        <name>Zn(2+)</name>
        <dbReference type="ChEBI" id="CHEBI:29105"/>
    </cofactor>
    <text evidence="7">Binds 1 zinc ion.</text>
</comment>
<keyword evidence="7" id="KW-0963">Cytoplasm</keyword>
<dbReference type="PANTHER" id="PTHR46986:SF1">
    <property type="entry name" value="ENDORIBONUCLEASE YBEY, CHLOROPLASTIC"/>
    <property type="match status" value="1"/>
</dbReference>
<dbReference type="PANTHER" id="PTHR46986">
    <property type="entry name" value="ENDORIBONUCLEASE YBEY, CHLOROPLASTIC"/>
    <property type="match status" value="1"/>
</dbReference>
<dbReference type="RefSeq" id="WP_244464358.1">
    <property type="nucleotide sequence ID" value="NZ_CP004021.1"/>
</dbReference>
<evidence type="ECO:0000256" key="5">
    <source>
        <dbReference type="ARBA" id="ARBA00022801"/>
    </source>
</evidence>
<evidence type="ECO:0000256" key="7">
    <source>
        <dbReference type="HAMAP-Rule" id="MF_00009"/>
    </source>
</evidence>
<dbReference type="STRING" id="1277257.G293_03000"/>
<dbReference type="EMBL" id="CP004021">
    <property type="protein sequence ID" value="AKK20228.1"/>
    <property type="molecule type" value="Genomic_DNA"/>
</dbReference>
<keyword evidence="4 7" id="KW-0255">Endonuclease</keyword>
<dbReference type="InterPro" id="IPR002036">
    <property type="entry name" value="YbeY"/>
</dbReference>
<feature type="binding site" evidence="7">
    <location>
        <position position="132"/>
    </location>
    <ligand>
        <name>Zn(2+)</name>
        <dbReference type="ChEBI" id="CHEBI:29105"/>
        <note>catalytic</note>
    </ligand>
</feature>
<evidence type="ECO:0000256" key="1">
    <source>
        <dbReference type="ARBA" id="ARBA00010875"/>
    </source>
</evidence>
<keyword evidence="2 7" id="KW-0540">Nuclease</keyword>
<dbReference type="AlphaFoldDB" id="A0A0G3I6R9"/>
<dbReference type="Gene3D" id="3.40.390.30">
    <property type="entry name" value="Metalloproteases ('zincins'), catalytic domain"/>
    <property type="match status" value="1"/>
</dbReference>
<keyword evidence="3 7" id="KW-0479">Metal-binding</keyword>
<dbReference type="KEGG" id="lau:G293_03000"/>
<evidence type="ECO:0000256" key="6">
    <source>
        <dbReference type="ARBA" id="ARBA00022833"/>
    </source>
</evidence>
<dbReference type="InterPro" id="IPR020549">
    <property type="entry name" value="YbeY_CS"/>
</dbReference>
<evidence type="ECO:0000256" key="3">
    <source>
        <dbReference type="ARBA" id="ARBA00022723"/>
    </source>
</evidence>
<evidence type="ECO:0000256" key="4">
    <source>
        <dbReference type="ARBA" id="ARBA00022759"/>
    </source>
</evidence>
<keyword evidence="5 7" id="KW-0378">Hydrolase</keyword>
<dbReference type="GO" id="GO:0004222">
    <property type="term" value="F:metalloendopeptidase activity"/>
    <property type="evidence" value="ECO:0007669"/>
    <property type="project" value="InterPro"/>
</dbReference>
<dbReference type="NCBIfam" id="TIGR00043">
    <property type="entry name" value="rRNA maturation RNase YbeY"/>
    <property type="match status" value="1"/>
</dbReference>
<dbReference type="PROSITE" id="PS01306">
    <property type="entry name" value="UPF0054"/>
    <property type="match status" value="1"/>
</dbReference>
<name>A0A0G3I6R9_LIBAF</name>
<dbReference type="PATRIC" id="fig|1277257.4.peg.644"/>
<feature type="binding site" evidence="7">
    <location>
        <position position="128"/>
    </location>
    <ligand>
        <name>Zn(2+)</name>
        <dbReference type="ChEBI" id="CHEBI:29105"/>
        <note>catalytic</note>
    </ligand>
</feature>
<keyword evidence="9" id="KW-1185">Reference proteome</keyword>
<comment type="similarity">
    <text evidence="1 7">Belongs to the endoribonuclease YbeY family.</text>
</comment>
<dbReference type="HAMAP" id="MF_00009">
    <property type="entry name" value="Endoribonucl_YbeY"/>
    <property type="match status" value="1"/>
</dbReference>
<dbReference type="InterPro" id="IPR023091">
    <property type="entry name" value="MetalPrtase_cat_dom_sf_prd"/>
</dbReference>
<dbReference type="GO" id="GO:0005737">
    <property type="term" value="C:cytoplasm"/>
    <property type="evidence" value="ECO:0007669"/>
    <property type="project" value="UniProtKB-SubCell"/>
</dbReference>
<evidence type="ECO:0000313" key="9">
    <source>
        <dbReference type="Proteomes" id="UP000035503"/>
    </source>
</evidence>
<dbReference type="Proteomes" id="UP000035503">
    <property type="component" value="Chromosome"/>
</dbReference>
<feature type="binding site" evidence="7">
    <location>
        <position position="138"/>
    </location>
    <ligand>
        <name>Zn(2+)</name>
        <dbReference type="ChEBI" id="CHEBI:29105"/>
        <note>catalytic</note>
    </ligand>
</feature>
<comment type="subcellular location">
    <subcellularLocation>
        <location evidence="7">Cytoplasm</location>
    </subcellularLocation>
</comment>
<keyword evidence="7" id="KW-0698">rRNA processing</keyword>
<organism evidence="8 9">
    <name type="scientific">Candidatus Liberibacter africanus PTSAPSY</name>
    <dbReference type="NCBI Taxonomy" id="1277257"/>
    <lineage>
        <taxon>Bacteria</taxon>
        <taxon>Pseudomonadati</taxon>
        <taxon>Pseudomonadota</taxon>
        <taxon>Alphaproteobacteria</taxon>
        <taxon>Hyphomicrobiales</taxon>
        <taxon>Rhizobiaceae</taxon>
        <taxon>Liberibacter</taxon>
    </lineage>
</organism>
<evidence type="ECO:0000313" key="8">
    <source>
        <dbReference type="EMBL" id="AKK20228.1"/>
    </source>
</evidence>
<accession>A0A0G3I6R9</accession>
<reference evidence="8 9" key="1">
    <citation type="journal article" date="2015" name="Genome Announc.">
        <title>Complete Genome Sequence of 'Candidatus Liberibacter africanus,' a Bacterium Associated with Citrus Huanglongbing.</title>
        <authorList>
            <person name="Lin H."/>
            <person name="Pietersen G."/>
            <person name="Han C."/>
            <person name="Read D.A."/>
            <person name="Lou B."/>
            <person name="Gupta G."/>
            <person name="Civerolo E.L."/>
        </authorList>
    </citation>
    <scope>NUCLEOTIDE SEQUENCE [LARGE SCALE GENOMIC DNA]</scope>
    <source>
        <strain evidence="8 9">PTSAPSY</strain>
    </source>
</reference>
<keyword evidence="7" id="KW-0690">Ribosome biogenesis</keyword>
<proteinExistence type="inferred from homology"/>
<protein>
    <recommendedName>
        <fullName evidence="7">Endoribonuclease YbeY</fullName>
        <ecNumber evidence="7">3.1.-.-</ecNumber>
    </recommendedName>
</protein>
<gene>
    <name evidence="7" type="primary">ybeY</name>
    <name evidence="8" type="ORF">G293_03000</name>
</gene>
<dbReference type="GO" id="GO:0004521">
    <property type="term" value="F:RNA endonuclease activity"/>
    <property type="evidence" value="ECO:0007669"/>
    <property type="project" value="UniProtKB-UniRule"/>
</dbReference>
<evidence type="ECO:0000256" key="2">
    <source>
        <dbReference type="ARBA" id="ARBA00022722"/>
    </source>
</evidence>